<reference evidence="2 3" key="1">
    <citation type="submission" date="2020-01" db="EMBL/GenBank/DDBJ databases">
        <title>Anaeroalcalibacter tamaniensis gen. nov., sp. nov., moderately halophilic strictly anaerobic fermenter bacterium from mud volcano of Taman peninsula.</title>
        <authorList>
            <person name="Frolova A."/>
            <person name="Merkel A.Y."/>
            <person name="Slobodkin A.I."/>
        </authorList>
    </citation>
    <scope>NUCLEOTIDE SEQUENCE [LARGE SCALE GENOMIC DNA]</scope>
    <source>
        <strain evidence="2 3">F-3ap</strain>
    </source>
</reference>
<evidence type="ECO:0000313" key="2">
    <source>
        <dbReference type="EMBL" id="NDL67008.1"/>
    </source>
</evidence>
<evidence type="ECO:0000313" key="3">
    <source>
        <dbReference type="Proteomes" id="UP000461585"/>
    </source>
</evidence>
<dbReference type="InterPro" id="IPR007401">
    <property type="entry name" value="DUF454"/>
</dbReference>
<dbReference type="GO" id="GO:0005886">
    <property type="term" value="C:plasma membrane"/>
    <property type="evidence" value="ECO:0007669"/>
    <property type="project" value="TreeGrafter"/>
</dbReference>
<dbReference type="AlphaFoldDB" id="A0A7X5KMS2"/>
<protein>
    <submittedName>
        <fullName evidence="2">DUF454 domain-containing protein</fullName>
    </submittedName>
</protein>
<feature type="transmembrane region" description="Helical" evidence="1">
    <location>
        <begin position="84"/>
        <end position="102"/>
    </location>
</feature>
<comment type="caution">
    <text evidence="2">The sequence shown here is derived from an EMBL/GenBank/DDBJ whole genome shotgun (WGS) entry which is preliminary data.</text>
</comment>
<dbReference type="PANTHER" id="PTHR35813">
    <property type="entry name" value="INNER MEMBRANE PROTEIN YBAN"/>
    <property type="match status" value="1"/>
</dbReference>
<keyword evidence="1" id="KW-1133">Transmembrane helix</keyword>
<organism evidence="2 3">
    <name type="scientific">Anaerotalea alkaliphila</name>
    <dbReference type="NCBI Taxonomy" id="2662126"/>
    <lineage>
        <taxon>Bacteria</taxon>
        <taxon>Bacillati</taxon>
        <taxon>Bacillota</taxon>
        <taxon>Clostridia</taxon>
        <taxon>Eubacteriales</taxon>
        <taxon>Anaerotalea</taxon>
    </lineage>
</organism>
<dbReference type="Proteomes" id="UP000461585">
    <property type="component" value="Unassembled WGS sequence"/>
</dbReference>
<dbReference type="PANTHER" id="PTHR35813:SF1">
    <property type="entry name" value="INNER MEMBRANE PROTEIN YBAN"/>
    <property type="match status" value="1"/>
</dbReference>
<dbReference type="Pfam" id="PF04304">
    <property type="entry name" value="DUF454"/>
    <property type="match status" value="1"/>
</dbReference>
<accession>A0A7X5KMS2</accession>
<keyword evidence="1" id="KW-0812">Transmembrane</keyword>
<feature type="transmembrane region" description="Helical" evidence="1">
    <location>
        <begin position="54"/>
        <end position="72"/>
    </location>
</feature>
<gene>
    <name evidence="2" type="ORF">GXN74_04505</name>
</gene>
<feature type="transmembrane region" description="Helical" evidence="1">
    <location>
        <begin position="12"/>
        <end position="34"/>
    </location>
</feature>
<keyword evidence="1" id="KW-0472">Membrane</keyword>
<keyword evidence="3" id="KW-1185">Reference proteome</keyword>
<sequence>MAGSTANSIKRTFLVLGGSLSLGLGILGIFLPVLPTTPFLLLTSYCYVRSSKRLHRWLMGHRIFGPYIYNYVTYKAVKREAKIVSYLFLWGTLLTSMFLVPVLHVRLFLLAVGLGVSIHLHLLKTLLD</sequence>
<name>A0A7X5KMS2_9FIRM</name>
<dbReference type="RefSeq" id="WP_162369733.1">
    <property type="nucleotide sequence ID" value="NZ_JAAEEH010000008.1"/>
</dbReference>
<evidence type="ECO:0000256" key="1">
    <source>
        <dbReference type="SAM" id="Phobius"/>
    </source>
</evidence>
<dbReference type="PIRSF" id="PIRSF016789">
    <property type="entry name" value="DUF454"/>
    <property type="match status" value="1"/>
</dbReference>
<dbReference type="EMBL" id="JAAEEH010000008">
    <property type="protein sequence ID" value="NDL67008.1"/>
    <property type="molecule type" value="Genomic_DNA"/>
</dbReference>
<proteinExistence type="predicted"/>